<keyword evidence="5" id="KW-0413">Isomerase</keyword>
<proteinExistence type="predicted"/>
<keyword evidence="6" id="KW-1185">Reference proteome</keyword>
<feature type="transmembrane region" description="Helical" evidence="2">
    <location>
        <begin position="1094"/>
        <end position="1114"/>
    </location>
</feature>
<dbReference type="Proteomes" id="UP001152797">
    <property type="component" value="Unassembled WGS sequence"/>
</dbReference>
<reference evidence="4" key="2">
    <citation type="submission" date="2024-04" db="EMBL/GenBank/DDBJ databases">
        <authorList>
            <person name="Chen Y."/>
            <person name="Shah S."/>
            <person name="Dougan E. K."/>
            <person name="Thang M."/>
            <person name="Chan C."/>
        </authorList>
    </citation>
    <scope>NUCLEOTIDE SEQUENCE [LARGE SCALE GENOMIC DNA]</scope>
</reference>
<feature type="region of interest" description="Disordered" evidence="1">
    <location>
        <begin position="846"/>
        <end position="880"/>
    </location>
</feature>
<dbReference type="EMBL" id="CAMXCT030000657">
    <property type="protein sequence ID" value="CAL4769023.1"/>
    <property type="molecule type" value="Genomic_DNA"/>
</dbReference>
<feature type="transmembrane region" description="Helical" evidence="2">
    <location>
        <begin position="710"/>
        <end position="731"/>
    </location>
</feature>
<dbReference type="AlphaFoldDB" id="A0A9P1FMU7"/>
<evidence type="ECO:0000313" key="5">
    <source>
        <dbReference type="EMBL" id="CAL4769023.1"/>
    </source>
</evidence>
<feature type="transmembrane region" description="Helical" evidence="2">
    <location>
        <begin position="1150"/>
        <end position="1169"/>
    </location>
</feature>
<feature type="region of interest" description="Disordered" evidence="1">
    <location>
        <begin position="617"/>
        <end position="641"/>
    </location>
</feature>
<evidence type="ECO:0000256" key="1">
    <source>
        <dbReference type="SAM" id="MobiDB-lite"/>
    </source>
</evidence>
<dbReference type="InterPro" id="IPR036691">
    <property type="entry name" value="Endo/exonu/phosph_ase_sf"/>
</dbReference>
<evidence type="ECO:0000256" key="2">
    <source>
        <dbReference type="SAM" id="Phobius"/>
    </source>
</evidence>
<dbReference type="EMBL" id="CAMXCT010000657">
    <property type="protein sequence ID" value="CAI3981711.1"/>
    <property type="molecule type" value="Genomic_DNA"/>
</dbReference>
<dbReference type="GO" id="GO:0016853">
    <property type="term" value="F:isomerase activity"/>
    <property type="evidence" value="ECO:0007669"/>
    <property type="project" value="UniProtKB-KW"/>
</dbReference>
<dbReference type="SUPFAM" id="SSF56219">
    <property type="entry name" value="DNase I-like"/>
    <property type="match status" value="1"/>
</dbReference>
<dbReference type="SUPFAM" id="SSF56672">
    <property type="entry name" value="DNA/RNA polymerases"/>
    <property type="match status" value="1"/>
</dbReference>
<accession>A0A9P1FMU7</accession>
<dbReference type="EMBL" id="CAMXCT020000657">
    <property type="protein sequence ID" value="CAL1135086.1"/>
    <property type="molecule type" value="Genomic_DNA"/>
</dbReference>
<gene>
    <name evidence="3" type="ORF">C1SCF055_LOCUS9475</name>
</gene>
<name>A0A9P1FMU7_9DINO</name>
<sequence length="1248" mass="138706">MESFGYSSYATKNVTTGKKSRGCATFVANSLGSQLINSFDNSDGAALAICTGATLVLNCYAPPRADCAAASAGHLNELLIGISWEQRHVWVGDWNVPFEDNWVKSLASDYNLRVASTVATTTRWKGRTVIDYFLHDFGDTLAHPLVHEVSDHKIIEATFPIPRSSCKEFVFLKQKPFILSAWLSQERWICLIKEAHCIGDCNGWDEVCNALEPCTAETASPSEDLDQALADYMWNLTMMKLAWTLSKASYLALLEMPDVVTNWQNVKEADVEKLRKVVQQIENDEKHENLGSWRRKMKQLKYRSQWLTKAKVSHFPNLCVGEHVFRTKHEAVSMLFEHWDQLQRRVQWSDYGFVEQSADLKEFFKERLQVDACGPDHKDFMKSLRRAKGAPGLDQWTADEMHWLGNVPTIAEEIWSVMQGWSSCTPSISQQLRMAWIPKQNVEDFVIPPKKMRPITVMSVWWRAFSSTWMRSKPIKGIIAKMPQSIHGIKGRGPEVAAFIVDAAVKKSKFACTLDFTSCFDTVNVKLLHEAEAVITFAEDEKKAEEERFAMTMNDPIRERAQLDQQQSSVFGDGAQGEPVVVHVPVPVASQAGESSSAMAMDPGLMVPVTPPRDYEVVESPRGSSTLRASDGGGDEDVESKRARVEEAKKQRINRLRLEYEQRISAVKIAYKEYFMLMKIYGLCVAMGLEPTGAAAQQCIAPGVVYKDQVAYGTIFMVVLLACAMVGLAMSGWKKLKEAMRDVESIQVQLADHYDYAAWLCERLDNLSYGETNDERLNQTSVRLTVLEAGIRDGMQVLDETTDQLRYGLMELGGFMRDQALTAAQRFHMFIQERANVVLWQMKQRNPDTTDEVQHEHHEGGESEVATDDEEPGPSTPATGLTRLLSVLRGEQNAALAQEAFSDASQIQNGILAVLGAPETEVKMNVSDGAQIIAVETPEEVSTLAANHRNAPVHNVLEENAVPWAQPRLSVQSSRPPLRSRVNVAVRAWLGLPVPAQQELDLRRLQAEEFGITFGVPTGDAAIIKAVKRVIILSVISCTYYVCAFIARLLLGQYSDPGNPNSPDELWSGCSQLIIELSIPACGYYGALYTHRTLLFFFCGANLIFVVASGINFLRFVIRMGGGAEACELEAYTAQQRDCEMLHSNGPLRFLFLSSLLALTWFSCLSFGAGKGLYQGLAPGETHPYSSVPIIGEVIATPEVGAPNTHQRDSDRQVTQMAALLSTEAARQARAALERGSHSSNSPSPPLS</sequence>
<protein>
    <submittedName>
        <fullName evidence="5">Peptidylprolyl isomerase</fullName>
    </submittedName>
</protein>
<feature type="compositionally biased region" description="Basic and acidic residues" evidence="1">
    <location>
        <begin position="846"/>
        <end position="861"/>
    </location>
</feature>
<feature type="transmembrane region" description="Helical" evidence="2">
    <location>
        <begin position="1030"/>
        <end position="1051"/>
    </location>
</feature>
<dbReference type="Gene3D" id="3.60.10.10">
    <property type="entry name" value="Endonuclease/exonuclease/phosphatase"/>
    <property type="match status" value="1"/>
</dbReference>
<evidence type="ECO:0000313" key="3">
    <source>
        <dbReference type="EMBL" id="CAI3981711.1"/>
    </source>
</evidence>
<evidence type="ECO:0000313" key="6">
    <source>
        <dbReference type="Proteomes" id="UP001152797"/>
    </source>
</evidence>
<reference evidence="3" key="1">
    <citation type="submission" date="2022-10" db="EMBL/GenBank/DDBJ databases">
        <authorList>
            <person name="Chen Y."/>
            <person name="Dougan E. K."/>
            <person name="Chan C."/>
            <person name="Rhodes N."/>
            <person name="Thang M."/>
        </authorList>
    </citation>
    <scope>NUCLEOTIDE SEQUENCE</scope>
</reference>
<keyword evidence="2" id="KW-0472">Membrane</keyword>
<keyword evidence="2" id="KW-0812">Transmembrane</keyword>
<comment type="caution">
    <text evidence="3">The sequence shown here is derived from an EMBL/GenBank/DDBJ whole genome shotgun (WGS) entry which is preliminary data.</text>
</comment>
<feature type="region of interest" description="Disordered" evidence="1">
    <location>
        <begin position="1228"/>
        <end position="1248"/>
    </location>
</feature>
<dbReference type="OrthoDB" id="5574975at2759"/>
<evidence type="ECO:0000313" key="4">
    <source>
        <dbReference type="EMBL" id="CAL1135086.1"/>
    </source>
</evidence>
<dbReference type="InterPro" id="IPR043502">
    <property type="entry name" value="DNA/RNA_pol_sf"/>
</dbReference>
<organism evidence="3">
    <name type="scientific">Cladocopium goreaui</name>
    <dbReference type="NCBI Taxonomy" id="2562237"/>
    <lineage>
        <taxon>Eukaryota</taxon>
        <taxon>Sar</taxon>
        <taxon>Alveolata</taxon>
        <taxon>Dinophyceae</taxon>
        <taxon>Suessiales</taxon>
        <taxon>Symbiodiniaceae</taxon>
        <taxon>Cladocopium</taxon>
    </lineage>
</organism>
<keyword evidence="2" id="KW-1133">Transmembrane helix</keyword>